<dbReference type="GO" id="GO:0005634">
    <property type="term" value="C:nucleus"/>
    <property type="evidence" value="ECO:0007669"/>
    <property type="project" value="TreeGrafter"/>
</dbReference>
<dbReference type="AlphaFoldDB" id="A0AAD6GA69"/>
<comment type="caution">
    <text evidence="3">The sequence shown here is derived from an EMBL/GenBank/DDBJ whole genome shotgun (WGS) entry which is preliminary data.</text>
</comment>
<feature type="region of interest" description="Disordered" evidence="1">
    <location>
        <begin position="1"/>
        <end position="24"/>
    </location>
</feature>
<dbReference type="PANTHER" id="PTHR11096:SF0">
    <property type="entry name" value="RNA 3'-TERMINAL PHOSPHATE CYCLASE"/>
    <property type="match status" value="1"/>
</dbReference>
<reference evidence="3 4" key="1">
    <citation type="journal article" date="2023" name="IMA Fungus">
        <title>Comparative genomic study of the Penicillium genus elucidates a diverse pangenome and 15 lateral gene transfer events.</title>
        <authorList>
            <person name="Petersen C."/>
            <person name="Sorensen T."/>
            <person name="Nielsen M.R."/>
            <person name="Sondergaard T.E."/>
            <person name="Sorensen J.L."/>
            <person name="Fitzpatrick D.A."/>
            <person name="Frisvad J.C."/>
            <person name="Nielsen K.L."/>
        </authorList>
    </citation>
    <scope>NUCLEOTIDE SEQUENCE [LARGE SCALE GENOMIC DNA]</scope>
    <source>
        <strain evidence="3 4">IBT 35679</strain>
    </source>
</reference>
<feature type="region of interest" description="Disordered" evidence="1">
    <location>
        <begin position="334"/>
        <end position="363"/>
    </location>
</feature>
<evidence type="ECO:0000256" key="1">
    <source>
        <dbReference type="SAM" id="MobiDB-lite"/>
    </source>
</evidence>
<name>A0AAD6GA69_9EURO</name>
<accession>A0AAD6GA69</accession>
<evidence type="ECO:0000259" key="2">
    <source>
        <dbReference type="Pfam" id="PF01137"/>
    </source>
</evidence>
<dbReference type="InterPro" id="IPR023797">
    <property type="entry name" value="RNA3'_phos_cyclase_dom"/>
</dbReference>
<protein>
    <recommendedName>
        <fullName evidence="2">RNA 3'-terminal phosphate cyclase domain-containing protein</fullName>
    </recommendedName>
</protein>
<gene>
    <name evidence="3" type="ORF">N7494_010904</name>
</gene>
<dbReference type="Gene3D" id="3.65.10.20">
    <property type="entry name" value="RNA 3'-terminal phosphate cyclase domain"/>
    <property type="match status" value="2"/>
</dbReference>
<dbReference type="Proteomes" id="UP001220324">
    <property type="component" value="Unassembled WGS sequence"/>
</dbReference>
<dbReference type="EMBL" id="JAQIZZ010000008">
    <property type="protein sequence ID" value="KAJ5524254.1"/>
    <property type="molecule type" value="Genomic_DNA"/>
</dbReference>
<evidence type="ECO:0000313" key="3">
    <source>
        <dbReference type="EMBL" id="KAJ5524254.1"/>
    </source>
</evidence>
<feature type="domain" description="RNA 3'-terminal phosphate cyclase" evidence="2">
    <location>
        <begin position="33"/>
        <end position="456"/>
    </location>
</feature>
<keyword evidence="4" id="KW-1185">Reference proteome</keyword>
<dbReference type="InterPro" id="IPR037136">
    <property type="entry name" value="RNA3'_phos_cyclase_dom_sf"/>
</dbReference>
<proteinExistence type="predicted"/>
<dbReference type="GO" id="GO:0006396">
    <property type="term" value="P:RNA processing"/>
    <property type="evidence" value="ECO:0007669"/>
    <property type="project" value="InterPro"/>
</dbReference>
<feature type="region of interest" description="Disordered" evidence="1">
    <location>
        <begin position="282"/>
        <end position="301"/>
    </location>
</feature>
<dbReference type="InterPro" id="IPR013792">
    <property type="entry name" value="RNA3'P_cycl/enolpyr_Trfase_a/b"/>
</dbReference>
<dbReference type="PANTHER" id="PTHR11096">
    <property type="entry name" value="RNA 3' TERMINAL PHOSPHATE CYCLASE"/>
    <property type="match status" value="1"/>
</dbReference>
<organism evidence="3 4">
    <name type="scientific">Penicillium frequentans</name>
    <dbReference type="NCBI Taxonomy" id="3151616"/>
    <lineage>
        <taxon>Eukaryota</taxon>
        <taxon>Fungi</taxon>
        <taxon>Dikarya</taxon>
        <taxon>Ascomycota</taxon>
        <taxon>Pezizomycotina</taxon>
        <taxon>Eurotiomycetes</taxon>
        <taxon>Eurotiomycetidae</taxon>
        <taxon>Eurotiales</taxon>
        <taxon>Aspergillaceae</taxon>
        <taxon>Penicillium</taxon>
    </lineage>
</organism>
<sequence length="473" mass="51416">MASFQGPEAVSSGASPRPPPRSPRHIELDGRTLEGGGQLIRNALALSALTSRPVTIDHVRGNRGGKTGLKASHAAAVKLLAEISRSKVTGGQVGSKCVTFEPEAPASEESALSETAHQSSLVSLVGLSVQPEYTIRLPTPGSVFLIFQALYPYLLHVGSRAETDCVKVAITGGTNGTSSPSYDYASQVMAPNFARLGLPPLSIDLHKRGWTVGPIEMGTVTFNIHPLGSMRGKITQIDLTVLAPDSTISGESKTVRKFVEQQTRRRLREALRNLDSSVFDFQSDSDDDSDRGKTVPIKLHTSEPTTHMSRVYILLVAHTSTGFRIGSDALIGGQWASGPPKKKHKSNKETPRHHTKGSNPSQDIAKITSYIDAVLEVFIEEVFTEEISNQRRDSSSATNKKPSVLDLHMRDQIVVFEALGEAHGASNDEAKSRELEGEQYWSLHTRTSQWVCQKMLVDTSRKSNDFGCPDKTI</sequence>
<dbReference type="Pfam" id="PF01137">
    <property type="entry name" value="RTC"/>
    <property type="match status" value="1"/>
</dbReference>
<dbReference type="InterPro" id="IPR000228">
    <property type="entry name" value="RNA3'_term_phos_cyc"/>
</dbReference>
<dbReference type="SUPFAM" id="SSF55205">
    <property type="entry name" value="EPT/RTPC-like"/>
    <property type="match status" value="1"/>
</dbReference>
<dbReference type="GO" id="GO:0003963">
    <property type="term" value="F:RNA-3'-phosphate cyclase activity"/>
    <property type="evidence" value="ECO:0007669"/>
    <property type="project" value="TreeGrafter"/>
</dbReference>
<evidence type="ECO:0000313" key="4">
    <source>
        <dbReference type="Proteomes" id="UP001220324"/>
    </source>
</evidence>